<evidence type="ECO:0000256" key="2">
    <source>
        <dbReference type="SAM" id="Phobius"/>
    </source>
</evidence>
<geneLocation type="mitochondrion" evidence="4"/>
<dbReference type="InterPro" id="IPR024937">
    <property type="entry name" value="Domain_X"/>
</dbReference>
<dbReference type="GO" id="GO:0003964">
    <property type="term" value="F:RNA-directed DNA polymerase activity"/>
    <property type="evidence" value="ECO:0007669"/>
    <property type="project" value="TreeGrafter"/>
</dbReference>
<reference evidence="4" key="1">
    <citation type="journal article" date="2011" name="DNA Res.">
        <title>Whole-genome sequencing of sake yeast Saccharomyces cerevisiae Kyokai no. 7.</title>
        <authorList>
            <person name="Akao T."/>
            <person name="Yashiro I."/>
            <person name="Hosoyama A."/>
            <person name="Kitagaki H."/>
            <person name="Horikawa H."/>
            <person name="Watanabe D."/>
            <person name="Akada R."/>
            <person name="Ando Y."/>
            <person name="Harashima S."/>
            <person name="Inoue T."/>
            <person name="Inoue Y."/>
            <person name="Kajiwara S."/>
            <person name="Kitamoto K."/>
            <person name="Kitamoto N."/>
            <person name="Kobayashi O."/>
            <person name="Kuhara S."/>
            <person name="Masubuchi T."/>
            <person name="Mizoguchi H."/>
            <person name="Nakao Y."/>
            <person name="Nakazato A."/>
            <person name="Namise M."/>
            <person name="Oba T."/>
            <person name="Ogata T."/>
            <person name="Ohta A."/>
            <person name="Sato M."/>
            <person name="Shibasaki S."/>
            <person name="Takatsume Y."/>
            <person name="Tanimoto S."/>
            <person name="Tsuboi H."/>
            <person name="Nishimura A."/>
            <person name="Yoda K."/>
            <person name="Ishikawa T."/>
            <person name="Iwashita K."/>
            <person name="Fujita N."/>
            <person name="Shimoi H."/>
        </authorList>
    </citation>
    <scope>NUCLEOTIDE SEQUENCE [LARGE SCALE GENOMIC DNA]</scope>
    <source>
        <strain evidence="4">Kyokai no. 7</strain>
        <strain>Kyokai no. 7 / NBRC 101557</strain>
    </source>
</reference>
<dbReference type="Gene3D" id="1.20.210.10">
    <property type="entry name" value="Cytochrome c oxidase-like, subunit I domain"/>
    <property type="match status" value="1"/>
</dbReference>
<evidence type="ECO:0000259" key="3">
    <source>
        <dbReference type="PROSITE" id="PS50878"/>
    </source>
</evidence>
<dbReference type="AlphaFoldDB" id="G2HKD9"/>
<dbReference type="SUPFAM" id="SSF81442">
    <property type="entry name" value="Cytochrome c oxidase subunit I-like"/>
    <property type="match status" value="1"/>
</dbReference>
<dbReference type="Pfam" id="PF00078">
    <property type="entry name" value="RVT_1"/>
    <property type="match status" value="1"/>
</dbReference>
<gene>
    <name evidence="4" type="primary">K7_AI1</name>
    <name evidence="4" type="ORF">SYK7_073551</name>
</gene>
<feature type="domain" description="Reverse transcriptase" evidence="3">
    <location>
        <begin position="296"/>
        <end position="577"/>
    </location>
</feature>
<dbReference type="CDD" id="cd00085">
    <property type="entry name" value="HNHc"/>
    <property type="match status" value="1"/>
</dbReference>
<feature type="compositionally biased region" description="Polar residues" evidence="1">
    <location>
        <begin position="167"/>
        <end position="181"/>
    </location>
</feature>
<dbReference type="CDD" id="cd01651">
    <property type="entry name" value="RT_G2_intron"/>
    <property type="match status" value="1"/>
</dbReference>
<dbReference type="InterPro" id="IPR036927">
    <property type="entry name" value="Cyt_c_oxase-like_su1_sf"/>
</dbReference>
<dbReference type="InterPro" id="IPR043502">
    <property type="entry name" value="DNA/RNA_pol_sf"/>
</dbReference>
<dbReference type="EMBL" id="AP012028">
    <property type="protein sequence ID" value="BAK78959.1"/>
    <property type="molecule type" value="Genomic_DNA"/>
</dbReference>
<feature type="transmembrane region" description="Helical" evidence="2">
    <location>
        <begin position="15"/>
        <end position="36"/>
    </location>
</feature>
<name>G2HKD9_YEASK</name>
<dbReference type="InterPro" id="IPR000477">
    <property type="entry name" value="RT_dom"/>
</dbReference>
<feature type="region of interest" description="Disordered" evidence="1">
    <location>
        <begin position="162"/>
        <end position="188"/>
    </location>
</feature>
<dbReference type="PROSITE" id="PS50878">
    <property type="entry name" value="RT_POL"/>
    <property type="match status" value="1"/>
</dbReference>
<organism evidence="4">
    <name type="scientific">Saccharomyces cerevisiae (strain Kyokai no. 7 / NBRC 101557)</name>
    <name type="common">Baker's yeast</name>
    <dbReference type="NCBI Taxonomy" id="721032"/>
    <lineage>
        <taxon>Eukaryota</taxon>
        <taxon>Fungi</taxon>
        <taxon>Dikarya</taxon>
        <taxon>Ascomycota</taxon>
        <taxon>Saccharomycotina</taxon>
        <taxon>Saccharomycetes</taxon>
        <taxon>Saccharomycetales</taxon>
        <taxon>Saccharomycetaceae</taxon>
        <taxon>Saccharomyces</taxon>
    </lineage>
</organism>
<accession>G2HKD9</accession>
<dbReference type="SUPFAM" id="SSF56672">
    <property type="entry name" value="DNA/RNA polymerases"/>
    <property type="match status" value="1"/>
</dbReference>
<dbReference type="InterPro" id="IPR003615">
    <property type="entry name" value="HNH_nuc"/>
</dbReference>
<dbReference type="GO" id="GO:0005739">
    <property type="term" value="C:mitochondrion"/>
    <property type="evidence" value="ECO:0007669"/>
    <property type="project" value="TreeGrafter"/>
</dbReference>
<dbReference type="GO" id="GO:0006315">
    <property type="term" value="P:homing of group II introns"/>
    <property type="evidence" value="ECO:0007669"/>
    <property type="project" value="TreeGrafter"/>
</dbReference>
<keyword evidence="2" id="KW-1133">Transmembrane helix</keyword>
<evidence type="ECO:0000313" key="4">
    <source>
        <dbReference type="EMBL" id="BAK78959.1"/>
    </source>
</evidence>
<dbReference type="PANTHER" id="PTHR33642:SF4">
    <property type="entry name" value="COX1_OXI3 INTRON 1 PROTEIN-RELATED"/>
    <property type="match status" value="1"/>
</dbReference>
<sequence length="834" mass="96047">MVQRWLYSTNAKDIAVLYFMLAIFSGMAGTAMSLIIRLELAAPGSQYLHGNSQLFNGAPTSAYISLMRTALVLWIINRYLKHMTNSVGANFTGTMACHKTPMISVGGVKCYMVRLTNFLQVFIRITISSNHLDMVKQVWLFYVEVIRLWFIVLDSTGSVKKMKDTNNTKGNTKSEGSTERGNSGVDRGMVVPNTQMKMRFLNQVRYYSVNNNLKMGKDTNIELSKDTSTSDLLEFEKLVMDNMNEENMNNNLLSIMKNVDMLMLAYNRIKSKPGNMTPGTTLETLDGMNMMYLNKLSNELGTGKFKFKPMRMVNIPKPKGGMRPLSVGNPRDKIVQEVMRMILDTIFDKKMSTHSHGFRKNMSCQTAIWEVRNMFGGSNWFIEVDLKKCFDTISHDLIIKELKRYISDKGFIDLVYKLLRAGYIDEKGTYHKTMLGLPQGSLISPILCNIVMTLVDNWLEDYINLYNKGKVKKQHPTYKKLSRMIAKAKMFSTRLKLHKERAKGPTFIYNDPNFKRMKYVRYADDILIGVLGSKNDCKMIKRDLNNFLNSLGLNMNEEKTLITCATETPARFLGYNISITPLKRMPTVTKTIRGKTIRSRNTTRPIINAPIRDIINKLATNGYCKHNKNGRMGVPTRVGRWTYEEPRTIINNYKALGRGILNYYKLATNYKRLRERIYYVLYYSCVLTLASKYKLKTMSKTIKKFGYNLNIIENDKLIVNFPRNTFDNIKKIENHGMFMYMSEAKVTDPFEYIDSIKYMLPTAKANFNKPCSICNSTIDVEMHHVKQLHRGMLKATKDYITGRMITMNRKQIPLCKQCHIKTHKNKFKNMGPGM</sequence>
<keyword evidence="4" id="KW-0496">Mitochondrion</keyword>
<dbReference type="Pfam" id="PF01348">
    <property type="entry name" value="Intron_maturas2"/>
    <property type="match status" value="1"/>
</dbReference>
<dbReference type="SMART" id="SM00507">
    <property type="entry name" value="HNHc"/>
    <property type="match status" value="1"/>
</dbReference>
<keyword evidence="2" id="KW-0812">Transmembrane</keyword>
<proteinExistence type="predicted"/>
<protein>
    <submittedName>
        <fullName evidence="4">K7_Ai1p</fullName>
    </submittedName>
</protein>
<dbReference type="GO" id="GO:0090615">
    <property type="term" value="P:mitochondrial mRNA processing"/>
    <property type="evidence" value="ECO:0007669"/>
    <property type="project" value="TreeGrafter"/>
</dbReference>
<dbReference type="PANTHER" id="PTHR33642">
    <property type="entry name" value="COX1/OXI3 INTRON 1 PROTEIN-RELATED"/>
    <property type="match status" value="1"/>
</dbReference>
<evidence type="ECO:0000256" key="1">
    <source>
        <dbReference type="SAM" id="MobiDB-lite"/>
    </source>
</evidence>
<keyword evidence="2" id="KW-0472">Membrane</keyword>